<evidence type="ECO:0000256" key="6">
    <source>
        <dbReference type="ARBA" id="ARBA00023136"/>
    </source>
</evidence>
<protein>
    <submittedName>
        <fullName evidence="9">Mechanosensitive ion channel family protein</fullName>
    </submittedName>
</protein>
<keyword evidence="10" id="KW-1185">Reference proteome</keyword>
<dbReference type="PANTHER" id="PTHR30460">
    <property type="entry name" value="MODERATE CONDUCTANCE MECHANOSENSITIVE CHANNEL YBIO"/>
    <property type="match status" value="1"/>
</dbReference>
<dbReference type="InterPro" id="IPR011014">
    <property type="entry name" value="MscS_channel_TM-2"/>
</dbReference>
<keyword evidence="5 7" id="KW-1133">Transmembrane helix</keyword>
<evidence type="ECO:0000256" key="4">
    <source>
        <dbReference type="ARBA" id="ARBA00022692"/>
    </source>
</evidence>
<evidence type="ECO:0000256" key="7">
    <source>
        <dbReference type="SAM" id="Phobius"/>
    </source>
</evidence>
<dbReference type="InterPro" id="IPR023408">
    <property type="entry name" value="MscS_beta-dom_sf"/>
</dbReference>
<comment type="subcellular location">
    <subcellularLocation>
        <location evidence="1">Cell membrane</location>
        <topology evidence="1">Multi-pass membrane protein</topology>
    </subcellularLocation>
</comment>
<dbReference type="GO" id="GO:0008381">
    <property type="term" value="F:mechanosensitive monoatomic ion channel activity"/>
    <property type="evidence" value="ECO:0007669"/>
    <property type="project" value="InterPro"/>
</dbReference>
<name>A0A371IVD1_9FIRM</name>
<dbReference type="SUPFAM" id="SSF82689">
    <property type="entry name" value="Mechanosensitive channel protein MscS (YggB), C-terminal domain"/>
    <property type="match status" value="1"/>
</dbReference>
<dbReference type="InterPro" id="IPR011066">
    <property type="entry name" value="MscS_channel_C_sf"/>
</dbReference>
<keyword evidence="6 7" id="KW-0472">Membrane</keyword>
<proteinExistence type="inferred from homology"/>
<sequence>MLLARIIKSIVIIIFSCILLKIIQYLLKKLFEFTKFDTRYEKTLCSVLSSISYYIIFVVSLILILREFNIVDVTTFGTLVTGASIVGLIAGVASQSILKDIFNGFFILFEKQIQVGDFIVINEEFRGSVEEIGIRSTSLRDWDLKRITISNGNITSIRNFSKNKMRVVSHVRVSYEEDPMKVIESLEEVCSIMNDKFDEYLLKNSEGKSISEFKVYGVTDIEKNPVGAQYTITGVVESYRYFSASKEVKLQILIVFKKNDIKIAYPTHINVLHYDNDYKNEL</sequence>
<accession>A0A371IVD1</accession>
<dbReference type="Gene3D" id="2.30.30.60">
    <property type="match status" value="1"/>
</dbReference>
<dbReference type="InterPro" id="IPR006685">
    <property type="entry name" value="MscS_channel_2nd"/>
</dbReference>
<dbReference type="Pfam" id="PF00924">
    <property type="entry name" value="MS_channel_2nd"/>
    <property type="match status" value="1"/>
</dbReference>
<dbReference type="GO" id="GO:0005886">
    <property type="term" value="C:plasma membrane"/>
    <property type="evidence" value="ECO:0007669"/>
    <property type="project" value="UniProtKB-SubCell"/>
</dbReference>
<dbReference type="InterPro" id="IPR010920">
    <property type="entry name" value="LSM_dom_sf"/>
</dbReference>
<feature type="transmembrane region" description="Helical" evidence="7">
    <location>
        <begin position="76"/>
        <end position="98"/>
    </location>
</feature>
<dbReference type="SUPFAM" id="SSF50182">
    <property type="entry name" value="Sm-like ribonucleoproteins"/>
    <property type="match status" value="1"/>
</dbReference>
<feature type="domain" description="Mechanosensitive ion channel MscS" evidence="8">
    <location>
        <begin position="97"/>
        <end position="162"/>
    </location>
</feature>
<dbReference type="Gene3D" id="3.30.70.100">
    <property type="match status" value="1"/>
</dbReference>
<evidence type="ECO:0000256" key="2">
    <source>
        <dbReference type="ARBA" id="ARBA00008017"/>
    </source>
</evidence>
<dbReference type="OrthoDB" id="9809206at2"/>
<evidence type="ECO:0000256" key="3">
    <source>
        <dbReference type="ARBA" id="ARBA00022475"/>
    </source>
</evidence>
<evidence type="ECO:0000259" key="8">
    <source>
        <dbReference type="Pfam" id="PF00924"/>
    </source>
</evidence>
<keyword evidence="3" id="KW-1003">Cell membrane</keyword>
<organism evidence="9 10">
    <name type="scientific">Romboutsia maritimum</name>
    <dbReference type="NCBI Taxonomy" id="2020948"/>
    <lineage>
        <taxon>Bacteria</taxon>
        <taxon>Bacillati</taxon>
        <taxon>Bacillota</taxon>
        <taxon>Clostridia</taxon>
        <taxon>Peptostreptococcales</taxon>
        <taxon>Peptostreptococcaceae</taxon>
        <taxon>Romboutsia</taxon>
    </lineage>
</organism>
<keyword evidence="4 7" id="KW-0812">Transmembrane</keyword>
<dbReference type="Proteomes" id="UP000243494">
    <property type="component" value="Unassembled WGS sequence"/>
</dbReference>
<evidence type="ECO:0000256" key="1">
    <source>
        <dbReference type="ARBA" id="ARBA00004651"/>
    </source>
</evidence>
<evidence type="ECO:0000256" key="5">
    <source>
        <dbReference type="ARBA" id="ARBA00022989"/>
    </source>
</evidence>
<reference evidence="9 10" key="1">
    <citation type="journal article" date="2017" name="Genome Announc.">
        <title>Draft Genome Sequence of Romboutsia maritimum sp. nov. Strain CCRI-22766(T), Isolated from Coastal Estuarine Mud.</title>
        <authorList>
            <person name="Maheux A.F."/>
            <person name="Boudreau D.K."/>
            <person name="Berube E."/>
            <person name="Boissinot M."/>
            <person name="Raymond F."/>
            <person name="Brodeur S."/>
            <person name="Corbeil J."/>
            <person name="Brightwell G."/>
            <person name="Broda D."/>
            <person name="Omar R.F."/>
            <person name="Bergeron M.G."/>
        </authorList>
    </citation>
    <scope>NUCLEOTIDE SEQUENCE [LARGE SCALE GENOMIC DNA]</scope>
    <source>
        <strain evidence="9 10">CCRI-22766</strain>
    </source>
</reference>
<feature type="transmembrane region" description="Helical" evidence="7">
    <location>
        <begin position="6"/>
        <end position="23"/>
    </location>
</feature>
<evidence type="ECO:0000313" key="10">
    <source>
        <dbReference type="Proteomes" id="UP000243494"/>
    </source>
</evidence>
<dbReference type="AlphaFoldDB" id="A0A371IVD1"/>
<dbReference type="SUPFAM" id="SSF82861">
    <property type="entry name" value="Mechanosensitive channel protein MscS (YggB), transmembrane region"/>
    <property type="match status" value="1"/>
</dbReference>
<feature type="transmembrane region" description="Helical" evidence="7">
    <location>
        <begin position="44"/>
        <end position="64"/>
    </location>
</feature>
<dbReference type="Gene3D" id="1.10.287.1260">
    <property type="match status" value="1"/>
</dbReference>
<dbReference type="PANTHER" id="PTHR30460:SF1">
    <property type="entry name" value="MECHANOSENSITIVE ION CHANNEL"/>
    <property type="match status" value="1"/>
</dbReference>
<comment type="caution">
    <text evidence="9">The sequence shown here is derived from an EMBL/GenBank/DDBJ whole genome shotgun (WGS) entry which is preliminary data.</text>
</comment>
<dbReference type="EMBL" id="NOJZ02000003">
    <property type="protein sequence ID" value="RDY24428.1"/>
    <property type="molecule type" value="Genomic_DNA"/>
</dbReference>
<gene>
    <name evidence="9" type="ORF">CHF27_003470</name>
</gene>
<dbReference type="RefSeq" id="WP_095405644.1">
    <property type="nucleotide sequence ID" value="NZ_NOJZ02000003.1"/>
</dbReference>
<dbReference type="InterPro" id="IPR045276">
    <property type="entry name" value="YbiO_bact"/>
</dbReference>
<evidence type="ECO:0000313" key="9">
    <source>
        <dbReference type="EMBL" id="RDY24428.1"/>
    </source>
</evidence>
<comment type="similarity">
    <text evidence="2">Belongs to the MscS (TC 1.A.23) family.</text>
</comment>